<proteinExistence type="predicted"/>
<organism evidence="1 2">
    <name type="scientific">Acetatifactor muris</name>
    <dbReference type="NCBI Taxonomy" id="879566"/>
    <lineage>
        <taxon>Bacteria</taxon>
        <taxon>Bacillati</taxon>
        <taxon>Bacillota</taxon>
        <taxon>Clostridia</taxon>
        <taxon>Lachnospirales</taxon>
        <taxon>Lachnospiraceae</taxon>
        <taxon>Acetatifactor</taxon>
    </lineage>
</organism>
<reference evidence="1 2" key="1">
    <citation type="submission" date="2018-01" db="EMBL/GenBank/DDBJ databases">
        <authorList>
            <person name="Gaut B.S."/>
            <person name="Morton B.R."/>
            <person name="Clegg M.T."/>
            <person name="Duvall M.R."/>
        </authorList>
    </citation>
    <scope>NUCLEOTIDE SEQUENCE [LARGE SCALE GENOMIC DNA]</scope>
    <source>
        <strain evidence="1">GP69</strain>
    </source>
</reference>
<dbReference type="Proteomes" id="UP000236311">
    <property type="component" value="Unassembled WGS sequence"/>
</dbReference>
<evidence type="ECO:0000313" key="1">
    <source>
        <dbReference type="EMBL" id="SOY30944.1"/>
    </source>
</evidence>
<gene>
    <name evidence="1" type="ORF">AMURIS_03678</name>
</gene>
<accession>A0A2K4ZKC8</accession>
<name>A0A2K4ZKC8_9FIRM</name>
<dbReference type="OrthoDB" id="1766002at2"/>
<dbReference type="AlphaFoldDB" id="A0A2K4ZKC8"/>
<dbReference type="EMBL" id="OFSM01000020">
    <property type="protein sequence ID" value="SOY30944.1"/>
    <property type="molecule type" value="Genomic_DNA"/>
</dbReference>
<keyword evidence="2" id="KW-1185">Reference proteome</keyword>
<sequence length="60" mass="6741">MGGTVIETESDKIKIKLIIELGQEDGLDDEAIIRRLQQKIIGLPLNKAETYLAEYGRQLV</sequence>
<evidence type="ECO:0000313" key="2">
    <source>
        <dbReference type="Proteomes" id="UP000236311"/>
    </source>
</evidence>
<protein>
    <submittedName>
        <fullName evidence="1">Uncharacterized protein</fullName>
    </submittedName>
</protein>